<name>A0ABM6WD11_9BACT</name>
<keyword evidence="1" id="KW-0238">DNA-binding</keyword>
<feature type="domain" description="HTH cro/C1-type" evidence="2">
    <location>
        <begin position="58"/>
        <end position="113"/>
    </location>
</feature>
<dbReference type="InterPro" id="IPR010982">
    <property type="entry name" value="Lambda_DNA-bd_dom_sf"/>
</dbReference>
<accession>A0ABM6WD11</accession>
<dbReference type="Pfam" id="PF01381">
    <property type="entry name" value="HTH_3"/>
    <property type="match status" value="1"/>
</dbReference>
<dbReference type="Proteomes" id="UP000246099">
    <property type="component" value="Chromosome"/>
</dbReference>
<dbReference type="PROSITE" id="PS50943">
    <property type="entry name" value="HTH_CROC1"/>
    <property type="match status" value="1"/>
</dbReference>
<protein>
    <recommendedName>
        <fullName evidence="2">HTH cro/C1-type domain-containing protein</fullName>
    </recommendedName>
</protein>
<dbReference type="CDD" id="cd00093">
    <property type="entry name" value="HTH_XRE"/>
    <property type="match status" value="1"/>
</dbReference>
<reference evidence="3 4" key="1">
    <citation type="submission" date="2018-05" db="EMBL/GenBank/DDBJ databases">
        <title>Chitinophaga sp. nov., isolated from rhizosphere soil of Alhagi.</title>
        <authorList>
            <person name="Liu Y."/>
        </authorList>
    </citation>
    <scope>NUCLEOTIDE SEQUENCE [LARGE SCALE GENOMIC DNA]</scope>
    <source>
        <strain evidence="3 4">T22</strain>
    </source>
</reference>
<evidence type="ECO:0000313" key="4">
    <source>
        <dbReference type="Proteomes" id="UP000246099"/>
    </source>
</evidence>
<keyword evidence="4" id="KW-1185">Reference proteome</keyword>
<evidence type="ECO:0000259" key="2">
    <source>
        <dbReference type="PROSITE" id="PS50943"/>
    </source>
</evidence>
<dbReference type="PANTHER" id="PTHR46558:SF4">
    <property type="entry name" value="DNA-BIDING PHAGE PROTEIN"/>
    <property type="match status" value="1"/>
</dbReference>
<dbReference type="RefSeq" id="WP_119077973.1">
    <property type="nucleotide sequence ID" value="NZ_CP029600.1"/>
</dbReference>
<organism evidence="3 4">
    <name type="scientific">Chitinophaga alhagiae</name>
    <dbReference type="NCBI Taxonomy" id="2203219"/>
    <lineage>
        <taxon>Bacteria</taxon>
        <taxon>Pseudomonadati</taxon>
        <taxon>Bacteroidota</taxon>
        <taxon>Chitinophagia</taxon>
        <taxon>Chitinophagales</taxon>
        <taxon>Chitinophagaceae</taxon>
        <taxon>Chitinophaga</taxon>
    </lineage>
</organism>
<sequence>MIALNMSAFFLSKTQLSRIYIQLSGKYFGFYQFDLAGVFHSSNIAPIAVLIMNIGLQIRKVRESKNVTQEYMAAKLCVSKTSYGNIERNTIKRLTWAMVMAIAEVLEVHYSELLVEQPPQARMERSGKPGCWQAVMNCLQHLHEKMDSMEKQLQRMQ</sequence>
<dbReference type="PANTHER" id="PTHR46558">
    <property type="entry name" value="TRACRIPTIONAL REGULATORY PROTEIN-RELATED-RELATED"/>
    <property type="match status" value="1"/>
</dbReference>
<dbReference type="SMART" id="SM00530">
    <property type="entry name" value="HTH_XRE"/>
    <property type="match status" value="1"/>
</dbReference>
<proteinExistence type="predicted"/>
<evidence type="ECO:0000313" key="3">
    <source>
        <dbReference type="EMBL" id="AWO01764.1"/>
    </source>
</evidence>
<gene>
    <name evidence="3" type="ORF">DLD77_08675</name>
</gene>
<dbReference type="SUPFAM" id="SSF47413">
    <property type="entry name" value="lambda repressor-like DNA-binding domains"/>
    <property type="match status" value="1"/>
</dbReference>
<dbReference type="Gene3D" id="1.10.260.40">
    <property type="entry name" value="lambda repressor-like DNA-binding domains"/>
    <property type="match status" value="1"/>
</dbReference>
<evidence type="ECO:0000256" key="1">
    <source>
        <dbReference type="ARBA" id="ARBA00023125"/>
    </source>
</evidence>
<dbReference type="EMBL" id="CP029600">
    <property type="protein sequence ID" value="AWO01764.1"/>
    <property type="molecule type" value="Genomic_DNA"/>
</dbReference>
<dbReference type="InterPro" id="IPR001387">
    <property type="entry name" value="Cro/C1-type_HTH"/>
</dbReference>